<dbReference type="Pfam" id="PF22028">
    <property type="entry name" value="DUF6934"/>
    <property type="match status" value="1"/>
</dbReference>
<comment type="caution">
    <text evidence="1">The sequence shown here is derived from an EMBL/GenBank/DDBJ whole genome shotgun (WGS) entry which is preliminary data.</text>
</comment>
<dbReference type="InterPro" id="IPR053865">
    <property type="entry name" value="DUF6934"/>
</dbReference>
<evidence type="ECO:0000313" key="1">
    <source>
        <dbReference type="EMBL" id="MFB9065752.1"/>
    </source>
</evidence>
<dbReference type="EMBL" id="JBHMEX010000054">
    <property type="protein sequence ID" value="MFB9065752.1"/>
    <property type="molecule type" value="Genomic_DNA"/>
</dbReference>
<protein>
    <submittedName>
        <fullName evidence="1">DUF6934 family protein</fullName>
    </submittedName>
</protein>
<organism evidence="1 2">
    <name type="scientific">Flavobacterium branchiarum</name>
    <dbReference type="NCBI Taxonomy" id="1114870"/>
    <lineage>
        <taxon>Bacteria</taxon>
        <taxon>Pseudomonadati</taxon>
        <taxon>Bacteroidota</taxon>
        <taxon>Flavobacteriia</taxon>
        <taxon>Flavobacteriales</taxon>
        <taxon>Flavobacteriaceae</taxon>
        <taxon>Flavobacterium</taxon>
    </lineage>
</organism>
<reference evidence="1 2" key="1">
    <citation type="submission" date="2024-09" db="EMBL/GenBank/DDBJ databases">
        <authorList>
            <person name="Sun Q."/>
            <person name="Mori K."/>
        </authorList>
    </citation>
    <scope>NUCLEOTIDE SEQUENCE [LARGE SCALE GENOMIC DNA]</scope>
    <source>
        <strain evidence="1 2">CECT 7908</strain>
    </source>
</reference>
<sequence>MNLNSNTYNISESVNDENEYLRYFFISEGSKKIIKIIDYQYVQKHENCNIYNLAFGNYDSENDTVVDDTISNNGDVYPVFKTVLSSIPKFFEMFPNDKIIIQGSDSTDEFLHKCKQNCTTKKCINSKCRKFNQRLRIYKKYVDKNYHDLIKEYIFYGGFKDEFNNS</sequence>
<proteinExistence type="predicted"/>
<keyword evidence="2" id="KW-1185">Reference proteome</keyword>
<evidence type="ECO:0000313" key="2">
    <source>
        <dbReference type="Proteomes" id="UP001589589"/>
    </source>
</evidence>
<accession>A0ABV5FQD2</accession>
<dbReference type="Proteomes" id="UP001589589">
    <property type="component" value="Unassembled WGS sequence"/>
</dbReference>
<gene>
    <name evidence="1" type="ORF">ACFFUQ_17155</name>
</gene>
<name>A0ABV5FQD2_9FLAO</name>
<dbReference type="RefSeq" id="WP_290264120.1">
    <property type="nucleotide sequence ID" value="NZ_JAUFQQ010000003.1"/>
</dbReference>